<proteinExistence type="predicted"/>
<sequence length="34" mass="4303">MQYPEIKILEIKIVLRDLLYKNLYKILCIFKYFH</sequence>
<evidence type="ECO:0000313" key="2">
    <source>
        <dbReference type="Proteomes" id="UP000217507"/>
    </source>
</evidence>
<dbReference type="AlphaFoldDB" id="A0A1Z4KR82"/>
<name>A0A1Z4KR82_ANAVA</name>
<evidence type="ECO:0000313" key="1">
    <source>
        <dbReference type="EMBL" id="BAY71442.1"/>
    </source>
</evidence>
<dbReference type="Proteomes" id="UP000217507">
    <property type="component" value="Chromosome"/>
</dbReference>
<organism evidence="1 2">
    <name type="scientific">Trichormus variabilis NIES-23</name>
    <dbReference type="NCBI Taxonomy" id="1973479"/>
    <lineage>
        <taxon>Bacteria</taxon>
        <taxon>Bacillati</taxon>
        <taxon>Cyanobacteriota</taxon>
        <taxon>Cyanophyceae</taxon>
        <taxon>Nostocales</taxon>
        <taxon>Nostocaceae</taxon>
        <taxon>Trichormus</taxon>
    </lineage>
</organism>
<gene>
    <name evidence="1" type="ORF">NIES23_42600</name>
</gene>
<reference evidence="1 2" key="1">
    <citation type="submission" date="2017-06" db="EMBL/GenBank/DDBJ databases">
        <title>Genome sequencing of cyanobaciteial culture collection at National Institute for Environmental Studies (NIES).</title>
        <authorList>
            <person name="Hirose Y."/>
            <person name="Shimura Y."/>
            <person name="Fujisawa T."/>
            <person name="Nakamura Y."/>
            <person name="Kawachi M."/>
        </authorList>
    </citation>
    <scope>NUCLEOTIDE SEQUENCE [LARGE SCALE GENOMIC DNA]</scope>
    <source>
        <strain evidence="1 2">NIES-23</strain>
    </source>
</reference>
<protein>
    <submittedName>
        <fullName evidence="1">Uncharacterized protein</fullName>
    </submittedName>
</protein>
<accession>A0A1Z4KR82</accession>
<dbReference type="EMBL" id="AP018216">
    <property type="protein sequence ID" value="BAY71442.1"/>
    <property type="molecule type" value="Genomic_DNA"/>
</dbReference>